<feature type="compositionally biased region" description="Basic and acidic residues" evidence="2">
    <location>
        <begin position="1034"/>
        <end position="1043"/>
    </location>
</feature>
<reference evidence="4" key="1">
    <citation type="journal article" date="2016" name="Nat. Genet.">
        <title>A high-quality carrot genome assembly provides new insights into carotenoid accumulation and asterid genome evolution.</title>
        <authorList>
            <person name="Iorizzo M."/>
            <person name="Ellison S."/>
            <person name="Senalik D."/>
            <person name="Zeng P."/>
            <person name="Satapoomin P."/>
            <person name="Huang J."/>
            <person name="Bowman M."/>
            <person name="Iovene M."/>
            <person name="Sanseverino W."/>
            <person name="Cavagnaro P."/>
            <person name="Yildiz M."/>
            <person name="Macko-Podgorni A."/>
            <person name="Moranska E."/>
            <person name="Grzebelus E."/>
            <person name="Grzebelus D."/>
            <person name="Ashrafi H."/>
            <person name="Zheng Z."/>
            <person name="Cheng S."/>
            <person name="Spooner D."/>
            <person name="Van Deynze A."/>
            <person name="Simon P."/>
        </authorList>
    </citation>
    <scope>NUCLEOTIDE SEQUENCE</scope>
    <source>
        <tissue evidence="4">Leaf</tissue>
    </source>
</reference>
<dbReference type="KEGG" id="dcr:108204758"/>
<gene>
    <name evidence="4" type="ORF">DCAR_0105046</name>
</gene>
<proteinExistence type="predicted"/>
<feature type="coiled-coil region" evidence="1">
    <location>
        <begin position="492"/>
        <end position="600"/>
    </location>
</feature>
<dbReference type="Pfam" id="PF10358">
    <property type="entry name" value="NT-C2"/>
    <property type="match status" value="1"/>
</dbReference>
<feature type="region of interest" description="Disordered" evidence="2">
    <location>
        <begin position="1013"/>
        <end position="1043"/>
    </location>
</feature>
<dbReference type="PANTHER" id="PTHR34452:SF7">
    <property type="entry name" value="MYOSIN HEAVY CHAIN-RELATED PROTEIN"/>
    <property type="match status" value="1"/>
</dbReference>
<feature type="region of interest" description="Disordered" evidence="2">
    <location>
        <begin position="204"/>
        <end position="248"/>
    </location>
</feature>
<feature type="compositionally biased region" description="Polar residues" evidence="2">
    <location>
        <begin position="1020"/>
        <end position="1033"/>
    </location>
</feature>
<dbReference type="PANTHER" id="PTHR34452">
    <property type="entry name" value="MYOSIN HEAVY CHAIN-RELATED PROTEIN"/>
    <property type="match status" value="1"/>
</dbReference>
<feature type="coiled-coil region" evidence="1">
    <location>
        <begin position="669"/>
        <end position="721"/>
    </location>
</feature>
<name>A0AAF0WD12_DAUCS</name>
<dbReference type="PROSITE" id="PS51840">
    <property type="entry name" value="C2_NT"/>
    <property type="match status" value="1"/>
</dbReference>
<dbReference type="EMBL" id="CP093343">
    <property type="protein sequence ID" value="WOG85853.1"/>
    <property type="molecule type" value="Genomic_DNA"/>
</dbReference>
<protein>
    <recommendedName>
        <fullName evidence="3">C2 NT-type domain-containing protein</fullName>
    </recommendedName>
</protein>
<feature type="coiled-coil region" evidence="1">
    <location>
        <begin position="1048"/>
        <end position="1089"/>
    </location>
</feature>
<evidence type="ECO:0000256" key="1">
    <source>
        <dbReference type="SAM" id="Coils"/>
    </source>
</evidence>
<evidence type="ECO:0000256" key="2">
    <source>
        <dbReference type="SAM" id="MobiDB-lite"/>
    </source>
</evidence>
<feature type="region of interest" description="Disordered" evidence="2">
    <location>
        <begin position="435"/>
        <end position="456"/>
    </location>
</feature>
<feature type="compositionally biased region" description="Basic and acidic residues" evidence="2">
    <location>
        <begin position="143"/>
        <end position="164"/>
    </location>
</feature>
<feature type="coiled-coil region" evidence="1">
    <location>
        <begin position="920"/>
        <end position="972"/>
    </location>
</feature>
<keyword evidence="1" id="KW-0175">Coiled coil</keyword>
<dbReference type="InterPro" id="IPR019448">
    <property type="entry name" value="NT-C2"/>
</dbReference>
<evidence type="ECO:0000313" key="4">
    <source>
        <dbReference type="EMBL" id="WOG85853.1"/>
    </source>
</evidence>
<feature type="region of interest" description="Disordered" evidence="2">
    <location>
        <begin position="267"/>
        <end position="290"/>
    </location>
</feature>
<feature type="region of interest" description="Disordered" evidence="2">
    <location>
        <begin position="143"/>
        <end position="177"/>
    </location>
</feature>
<sequence>MFKPARWRSDKNKTKAVFKLQFRATKVSWSGGDTLMISVIPAEGGKPTSILDKVKIRDGSCYWEKPVYETMKVTRDPKTGKINERSYHVIFSTGLSKFGLLGEVSMNFADYAVATKPSTVSLPIKNTRFEAVLHVTIERIQDSAGQREYEDGENLKDDSKDQSLRAHLSNSDTEENIKTKILEEGSFNNMISHVAELKKICRDSGRSDSTLSSSETSSGHNTPRVLDMTSVSTTKDGGNFLSPLGHSQVTQRLNSDTLAEIYDEQQGSQLEWSGGSVPDASTDDSSNSPREVLIDERPQGAPEILVEKLKTEVVVLARQAEVSDLELQTLRKNIVRENKRAQDLSREVLSLKEERDSYKQECEKARLRNKSEYEGGDPRALIEELRQELNHEKDLSANLRLQLQKTRESNNELILAVQDLDEMLEEKNREILDLSNRSATTQNSKDNWETNSRSSGDLDVDQKALEKLVMDYTDVKDSCMQEQKIIDLCGEIEIYKRERDDFEMQLEQLALDYEIMKQENHDLSNKLKLSELQDQLKMQYDCSECATSYTTIKGLENKISSLENELKKQSKEFSDSLHNISDLENHVKSLEEELDKQAQVFEADLGNITRSKVEQEQRAIRAEENLRKTRWQNANTADRLQEEFRRLSEQMASTCTANERLATKALTDANDLRQEKTYLEEMLRQAKEEVQSVKDHYEAKLVELSRQLQLKLNQIGKLQSEVDYKSAEFKNQRKHTEETQRTLSQKILLLQSEIERLDRVNNVSSKQTEETETLRAELEQMKASSSNIQLRLEEGAAERNKLESMVALLKMEAETLQEELNVMRNAKDEAKSVIENLQSELATLKVQYNELKLSSTAEELQKEKYQKQVIQLKTELKKKEDALCSVEKKIKDGNGRALVPEVAKARNIKYIPSPPTSKELVDLKERLKLLEGKIKLKEVALEKSSNTFLVKEQDLQRKIEDLERNCEILRENATTFCGYECQKVIEDSGNLNAGIRGAAILGAQDINTTNCSAEEMGSPRTLTESNNGIPSNTEIKDSATDSRDHKNLDKLLDEMVLLKEKNQSMECELRDMQQRYSEISLKFAEVEGERQQLVMALRNFKNSNKSWSLFT</sequence>
<keyword evidence="5" id="KW-1185">Reference proteome</keyword>
<feature type="domain" description="C2 NT-type" evidence="3">
    <location>
        <begin position="6"/>
        <end position="141"/>
    </location>
</feature>
<evidence type="ECO:0000259" key="3">
    <source>
        <dbReference type="PROSITE" id="PS51840"/>
    </source>
</evidence>
<evidence type="ECO:0000313" key="5">
    <source>
        <dbReference type="Proteomes" id="UP000077755"/>
    </source>
</evidence>
<feature type="coiled-coil region" evidence="1">
    <location>
        <begin position="799"/>
        <end position="882"/>
    </location>
</feature>
<reference evidence="4" key="2">
    <citation type="submission" date="2022-03" db="EMBL/GenBank/DDBJ databases">
        <title>Draft title - Genomic analysis of global carrot germplasm unveils the trajectory of domestication and the origin of high carotenoid orange carrot.</title>
        <authorList>
            <person name="Iorizzo M."/>
            <person name="Ellison S."/>
            <person name="Senalik D."/>
            <person name="Macko-Podgorni A."/>
            <person name="Grzebelus D."/>
            <person name="Bostan H."/>
            <person name="Rolling W."/>
            <person name="Curaba J."/>
            <person name="Simon P."/>
        </authorList>
    </citation>
    <scope>NUCLEOTIDE SEQUENCE</scope>
    <source>
        <tissue evidence="4">Leaf</tissue>
    </source>
</reference>
<feature type="compositionally biased region" description="Low complexity" evidence="2">
    <location>
        <begin position="207"/>
        <end position="219"/>
    </location>
</feature>
<accession>A0AAF0WD12</accession>
<dbReference type="Proteomes" id="UP000077755">
    <property type="component" value="Chromosome 1"/>
</dbReference>
<dbReference type="AlphaFoldDB" id="A0AAF0WD12"/>
<organism evidence="4 5">
    <name type="scientific">Daucus carota subsp. sativus</name>
    <name type="common">Carrot</name>
    <dbReference type="NCBI Taxonomy" id="79200"/>
    <lineage>
        <taxon>Eukaryota</taxon>
        <taxon>Viridiplantae</taxon>
        <taxon>Streptophyta</taxon>
        <taxon>Embryophyta</taxon>
        <taxon>Tracheophyta</taxon>
        <taxon>Spermatophyta</taxon>
        <taxon>Magnoliopsida</taxon>
        <taxon>eudicotyledons</taxon>
        <taxon>Gunneridae</taxon>
        <taxon>Pentapetalae</taxon>
        <taxon>asterids</taxon>
        <taxon>campanulids</taxon>
        <taxon>Apiales</taxon>
        <taxon>Apiaceae</taxon>
        <taxon>Apioideae</taxon>
        <taxon>Scandiceae</taxon>
        <taxon>Daucinae</taxon>
        <taxon>Daucus</taxon>
        <taxon>Daucus sect. Daucus</taxon>
    </lineage>
</organism>
<feature type="compositionally biased region" description="Polar residues" evidence="2">
    <location>
        <begin position="435"/>
        <end position="455"/>
    </location>
</feature>